<organism evidence="6 7">
    <name type="scientific">Pneumocystis wakefieldiae</name>
    <dbReference type="NCBI Taxonomy" id="38082"/>
    <lineage>
        <taxon>Eukaryota</taxon>
        <taxon>Fungi</taxon>
        <taxon>Dikarya</taxon>
        <taxon>Ascomycota</taxon>
        <taxon>Taphrinomycotina</taxon>
        <taxon>Pneumocystomycetes</taxon>
        <taxon>Pneumocystaceae</taxon>
        <taxon>Pneumocystis</taxon>
    </lineage>
</organism>
<comment type="function">
    <text evidence="2">Pyridoxal 5'-phosphate (PLP)-binding protein, which may be involved in intracellular homeostatic regulation of pyridoxal 5'-phosphate (PLP), the active form of vitamin B6.</text>
</comment>
<dbReference type="AlphaFoldDB" id="A0A899G0P5"/>
<dbReference type="PANTHER" id="PTHR10146:SF14">
    <property type="entry name" value="PYRIDOXAL PHOSPHATE HOMEOSTASIS PROTEIN"/>
    <property type="match status" value="1"/>
</dbReference>
<evidence type="ECO:0000313" key="6">
    <source>
        <dbReference type="EMBL" id="QSL66124.1"/>
    </source>
</evidence>
<dbReference type="InterPro" id="IPR001608">
    <property type="entry name" value="Ala_racemase_N"/>
</dbReference>
<dbReference type="Gene3D" id="3.20.20.10">
    <property type="entry name" value="Alanine racemase"/>
    <property type="match status" value="1"/>
</dbReference>
<evidence type="ECO:0000256" key="3">
    <source>
        <dbReference type="PIRSR" id="PIRSR004848-1"/>
    </source>
</evidence>
<dbReference type="Pfam" id="PF01168">
    <property type="entry name" value="Ala_racemase_N"/>
    <property type="match status" value="1"/>
</dbReference>
<dbReference type="CDD" id="cd06822">
    <property type="entry name" value="PLPDE_III_YBL036c_euk"/>
    <property type="match status" value="1"/>
</dbReference>
<comment type="cofactor">
    <cofactor evidence="3">
        <name>pyridoxal 5'-phosphate</name>
        <dbReference type="ChEBI" id="CHEBI:597326"/>
    </cofactor>
</comment>
<reference evidence="6" key="1">
    <citation type="submission" date="2020-06" db="EMBL/GenBank/DDBJ databases">
        <title>Genomes of multiple members of Pneumocystis genus reveal paths to human pathogen Pneumocystis jirovecii.</title>
        <authorList>
            <person name="Cisse O.H."/>
            <person name="Ma L."/>
            <person name="Dekker J."/>
            <person name="Khil P."/>
            <person name="Jo J."/>
            <person name="Brenchley J."/>
            <person name="Blair R."/>
            <person name="Pahar B."/>
            <person name="Chabe M."/>
            <person name="Van Rompay K.A."/>
            <person name="Keesler R."/>
            <person name="Sukura A."/>
            <person name="Hirsch V."/>
            <person name="Kutty G."/>
            <person name="Liu Y."/>
            <person name="Peng L."/>
            <person name="Chen J."/>
            <person name="Song J."/>
            <person name="Weissenbacher-Lang C."/>
            <person name="Xu J."/>
            <person name="Upham N.S."/>
            <person name="Stajich J.E."/>
            <person name="Cuomo C.A."/>
            <person name="Cushion M.T."/>
            <person name="Kovacs J.A."/>
        </authorList>
    </citation>
    <scope>NUCLEOTIDE SEQUENCE</scope>
    <source>
        <strain evidence="6">2A</strain>
    </source>
</reference>
<dbReference type="InterPro" id="IPR029066">
    <property type="entry name" value="PLP-binding_barrel"/>
</dbReference>
<evidence type="ECO:0000259" key="5">
    <source>
        <dbReference type="Pfam" id="PF01168"/>
    </source>
</evidence>
<dbReference type="SUPFAM" id="SSF51419">
    <property type="entry name" value="PLP-binding barrel"/>
    <property type="match status" value="1"/>
</dbReference>
<evidence type="ECO:0000313" key="7">
    <source>
        <dbReference type="Proteomes" id="UP000663699"/>
    </source>
</evidence>
<dbReference type="InterPro" id="IPR011078">
    <property type="entry name" value="PyrdxlP_homeostasis"/>
</dbReference>
<sequence length="251" mass="28258">MSYVSRVEEICLGLRRVHDTIVSCSKGRDVRLVAVSKLKPVDDIRIAYDYGQRHFGENFVQEMIEKAKLLPLDCCWHFIGGLQTNKCKALASIPNLWAVESLDSSKKAYLLNKALIDLKKSSTIDNHSRKLNVFVQVNTSCEEAKNGVSISDSMELCSYIINNCKELYLKGLMTIGSLSESNSEYNKDFEINSVKALVKCRDEITKSLGIELELSMGMSRDFELAIKMGSTNIRVGTNIFGVRPFRHMNTL</sequence>
<keyword evidence="1 2" id="KW-0663">Pyridoxal phosphate</keyword>
<dbReference type="PROSITE" id="PS01211">
    <property type="entry name" value="UPF0001"/>
    <property type="match status" value="1"/>
</dbReference>
<dbReference type="PANTHER" id="PTHR10146">
    <property type="entry name" value="PROLINE SYNTHETASE CO-TRANSCRIBED BACTERIAL HOMOLOG PROTEIN"/>
    <property type="match status" value="1"/>
</dbReference>
<evidence type="ECO:0000256" key="2">
    <source>
        <dbReference type="HAMAP-Rule" id="MF_03225"/>
    </source>
</evidence>
<feature type="modified residue" description="N6-(pyridoxal phosphate)lysine" evidence="2 3">
    <location>
        <position position="37"/>
    </location>
</feature>
<accession>A0A899G0P5</accession>
<dbReference type="HAMAP" id="MF_02087">
    <property type="entry name" value="PLP_homeostasis"/>
    <property type="match status" value="1"/>
</dbReference>
<feature type="domain" description="Alanine racemase N-terminal" evidence="5">
    <location>
        <begin position="27"/>
        <end position="244"/>
    </location>
</feature>
<gene>
    <name evidence="6" type="ORF">MERGE_000499</name>
</gene>
<dbReference type="FunFam" id="3.20.20.10:FF:000018">
    <property type="entry name" value="Pyridoxal phosphate homeostasis protein"/>
    <property type="match status" value="1"/>
</dbReference>
<protein>
    <recommendedName>
        <fullName evidence="2">Pyridoxal phosphate homeostasis protein</fullName>
        <shortName evidence="2">PLP homeostasis protein</shortName>
    </recommendedName>
</protein>
<dbReference type="OrthoDB" id="10264196at2759"/>
<dbReference type="PIRSF" id="PIRSF004848">
    <property type="entry name" value="YBL036c_PLPDEIII"/>
    <property type="match status" value="1"/>
</dbReference>
<name>A0A899G0P5_9ASCO</name>
<evidence type="ECO:0000256" key="1">
    <source>
        <dbReference type="ARBA" id="ARBA00022898"/>
    </source>
</evidence>
<evidence type="ECO:0000256" key="4">
    <source>
        <dbReference type="RuleBase" id="RU004514"/>
    </source>
</evidence>
<keyword evidence="7" id="KW-1185">Reference proteome</keyword>
<dbReference type="EMBL" id="CP054541">
    <property type="protein sequence ID" value="QSL66124.1"/>
    <property type="molecule type" value="Genomic_DNA"/>
</dbReference>
<dbReference type="GO" id="GO:0030170">
    <property type="term" value="F:pyridoxal phosphate binding"/>
    <property type="evidence" value="ECO:0007669"/>
    <property type="project" value="UniProtKB-UniRule"/>
</dbReference>
<proteinExistence type="inferred from homology"/>
<comment type="similarity">
    <text evidence="2 4">Belongs to the pyridoxal phosphate-binding protein YggS/PROSC family.</text>
</comment>
<dbReference type="NCBIfam" id="TIGR00044">
    <property type="entry name" value="YggS family pyridoxal phosphate-dependent enzyme"/>
    <property type="match status" value="1"/>
</dbReference>
<dbReference type="Proteomes" id="UP000663699">
    <property type="component" value="Chromosome 10"/>
</dbReference>